<dbReference type="EMBL" id="KI297293">
    <property type="protein sequence ID" value="ESA00306.1"/>
    <property type="molecule type" value="Genomic_DNA"/>
</dbReference>
<dbReference type="HOGENOM" id="CLU_1138511_0_0_1"/>
<proteinExistence type="predicted"/>
<dbReference type="PROSITE" id="PS00028">
    <property type="entry name" value="ZINC_FINGER_C2H2_1"/>
    <property type="match status" value="1"/>
</dbReference>
<protein>
    <submittedName>
        <fullName evidence="2">Uncharacterized protein</fullName>
    </submittedName>
</protein>
<feature type="region of interest" description="Disordered" evidence="1">
    <location>
        <begin position="93"/>
        <end position="124"/>
    </location>
</feature>
<dbReference type="AlphaFoldDB" id="U9TAB8"/>
<dbReference type="VEuPathDB" id="FungiDB:RhiirFUN_020518"/>
<name>U9TAB8_RHIID</name>
<gene>
    <name evidence="2" type="ORF">GLOINDRAFT_8620</name>
</gene>
<evidence type="ECO:0000256" key="1">
    <source>
        <dbReference type="SAM" id="MobiDB-lite"/>
    </source>
</evidence>
<dbReference type="InterPro" id="IPR013087">
    <property type="entry name" value="Znf_C2H2_type"/>
</dbReference>
<accession>U9TAB8</accession>
<reference evidence="2" key="1">
    <citation type="submission" date="2013-07" db="EMBL/GenBank/DDBJ databases">
        <title>The genome of an arbuscular mycorrhizal fungus provides insights into the evolution of the oldest plant symbiosis.</title>
        <authorList>
            <consortium name="DOE Joint Genome Institute"/>
            <person name="Tisserant E."/>
            <person name="Malbreil M."/>
            <person name="Kuo A."/>
            <person name="Kohler A."/>
            <person name="Symeonidi A."/>
            <person name="Balestrini R."/>
            <person name="Charron P."/>
            <person name="Duensing N."/>
            <person name="Frei-dit-Frey N."/>
            <person name="Gianinazzi-Pearson V."/>
            <person name="Gilbert B."/>
            <person name="Handa Y."/>
            <person name="Hijri M."/>
            <person name="Kaul R."/>
            <person name="Kawaguchi M."/>
            <person name="Krajinski F."/>
            <person name="Lammers P."/>
            <person name="Lapierre D."/>
            <person name="Masclaux F.G."/>
            <person name="Murat C."/>
            <person name="Morin E."/>
            <person name="Ndikumana S."/>
            <person name="Pagni M."/>
            <person name="Petitpierre D."/>
            <person name="Requena N."/>
            <person name="Rosikiewicz P."/>
            <person name="Riley R."/>
            <person name="Saito K."/>
            <person name="San Clemente H."/>
            <person name="Shapiro H."/>
            <person name="van Tuinen D."/>
            <person name="Becard G."/>
            <person name="Bonfante P."/>
            <person name="Paszkowski U."/>
            <person name="Shachar-Hill Y."/>
            <person name="Young J.P."/>
            <person name="Sanders I.R."/>
            <person name="Henrissat B."/>
            <person name="Rensing S.A."/>
            <person name="Grigoriev I.V."/>
            <person name="Corradi N."/>
            <person name="Roux C."/>
            <person name="Martin F."/>
        </authorList>
    </citation>
    <scope>NUCLEOTIDE SEQUENCE</scope>
    <source>
        <strain evidence="2">DAOM 197198</strain>
    </source>
</reference>
<feature type="compositionally biased region" description="Acidic residues" evidence="1">
    <location>
        <begin position="114"/>
        <end position="124"/>
    </location>
</feature>
<dbReference type="SMR" id="U9TAB8"/>
<sequence length="244" mass="28569">MPTCTYCNKVFKDRQVLGNHIRTHLDDSDKDIPLTNQSFHDTSIQIHNPNIFTEETNVTIHVERNIHVERRSNDNQQEEITFDADGDAQNINISSSAESQSDDEEVANFSDNESMTESEISDDPENIQQEFPSKEYAEFMHMITQFRMQDSLANAFIKFFNKYSNRNDKPLPSTSQAGRIFVENLQVPSLDWRKEIIFEYKGIEYNFEYRSNRTVLDGIRQILMNRDITKDFIFESVKDTSNQR</sequence>
<organism evidence="2">
    <name type="scientific">Rhizophagus irregularis (strain DAOM 181602 / DAOM 197198 / MUCL 43194)</name>
    <name type="common">Arbuscular mycorrhizal fungus</name>
    <name type="synonym">Glomus intraradices</name>
    <dbReference type="NCBI Taxonomy" id="747089"/>
    <lineage>
        <taxon>Eukaryota</taxon>
        <taxon>Fungi</taxon>
        <taxon>Fungi incertae sedis</taxon>
        <taxon>Mucoromycota</taxon>
        <taxon>Glomeromycotina</taxon>
        <taxon>Glomeromycetes</taxon>
        <taxon>Glomerales</taxon>
        <taxon>Glomeraceae</taxon>
        <taxon>Rhizophagus</taxon>
    </lineage>
</organism>
<dbReference type="PROSITE" id="PS50157">
    <property type="entry name" value="ZINC_FINGER_C2H2_2"/>
    <property type="match status" value="1"/>
</dbReference>
<evidence type="ECO:0000313" key="2">
    <source>
        <dbReference type="EMBL" id="ESA00306.1"/>
    </source>
</evidence>